<keyword evidence="6" id="KW-1133">Transmembrane helix</keyword>
<name>A0A7G8Z9A0_9HYME</name>
<protein>
    <submittedName>
        <fullName evidence="10">Olfactory receptor 81</fullName>
    </submittedName>
</protein>
<sequence length="269" mass="31188">MYKDFIYAVTVLYLSTPLVPKVLDYLCPLNTSRPTMFPYQVEYFLDSKVYEVPIFIHAFLITPFPSTIIVAFDSLYANCVQHACSMFTIVGLRLKNISYHGEYMIDVKSREEAEEKMYRILKNCIKKHQDVLRFSRLLEICYSQCLMVIVGINMAALSITGLQTVIKINELSEALRFGTYTIGQVVHLYFLSFPGQKLLDHSVEISHSVYQGQWYKIPPKSRRLFILVIMRSREPCKLTAGKMYTMSSRSFARVVKKSMSYFTVFNSMQ</sequence>
<dbReference type="GO" id="GO:0004984">
    <property type="term" value="F:olfactory receptor activity"/>
    <property type="evidence" value="ECO:0007669"/>
    <property type="project" value="InterPro"/>
</dbReference>
<keyword evidence="2" id="KW-1003">Cell membrane</keyword>
<gene>
    <name evidence="10" type="primary">OR81</name>
</gene>
<organism evidence="10">
    <name type="scientific">Aulacocentrum confusum</name>
    <dbReference type="NCBI Taxonomy" id="2767324"/>
    <lineage>
        <taxon>Eukaryota</taxon>
        <taxon>Metazoa</taxon>
        <taxon>Ecdysozoa</taxon>
        <taxon>Arthropoda</taxon>
        <taxon>Hexapoda</taxon>
        <taxon>Insecta</taxon>
        <taxon>Pterygota</taxon>
        <taxon>Neoptera</taxon>
        <taxon>Endopterygota</taxon>
        <taxon>Hymenoptera</taxon>
        <taxon>Apocrita</taxon>
        <taxon>Ichneumonoidea</taxon>
        <taxon>Braconidae</taxon>
        <taxon>Macrocentrinae</taxon>
        <taxon>Aulacocentrum</taxon>
    </lineage>
</organism>
<dbReference type="Pfam" id="PF02949">
    <property type="entry name" value="7tm_6"/>
    <property type="match status" value="1"/>
</dbReference>
<keyword evidence="4" id="KW-0812">Transmembrane</keyword>
<reference evidence="10" key="1">
    <citation type="submission" date="2020-06" db="EMBL/GenBank/DDBJ databases">
        <authorList>
            <person name="Sheng S."/>
        </authorList>
    </citation>
    <scope>NUCLEOTIDE SEQUENCE</scope>
    <source>
        <tissue evidence="10">Antenna</tissue>
    </source>
</reference>
<keyword evidence="7" id="KW-0472">Membrane</keyword>
<keyword evidence="3" id="KW-0716">Sensory transduction</keyword>
<evidence type="ECO:0000256" key="5">
    <source>
        <dbReference type="ARBA" id="ARBA00022725"/>
    </source>
</evidence>
<evidence type="ECO:0000256" key="1">
    <source>
        <dbReference type="ARBA" id="ARBA00004651"/>
    </source>
</evidence>
<keyword evidence="9" id="KW-0807">Transducer</keyword>
<dbReference type="GO" id="GO:0007165">
    <property type="term" value="P:signal transduction"/>
    <property type="evidence" value="ECO:0007669"/>
    <property type="project" value="UniProtKB-KW"/>
</dbReference>
<evidence type="ECO:0000256" key="8">
    <source>
        <dbReference type="ARBA" id="ARBA00023170"/>
    </source>
</evidence>
<dbReference type="EMBL" id="MT671021">
    <property type="protein sequence ID" value="QNL15025.1"/>
    <property type="molecule type" value="mRNA"/>
</dbReference>
<keyword evidence="5" id="KW-0552">Olfaction</keyword>
<evidence type="ECO:0000256" key="6">
    <source>
        <dbReference type="ARBA" id="ARBA00022989"/>
    </source>
</evidence>
<proteinExistence type="evidence at transcript level"/>
<evidence type="ECO:0000256" key="9">
    <source>
        <dbReference type="ARBA" id="ARBA00023224"/>
    </source>
</evidence>
<evidence type="ECO:0000256" key="3">
    <source>
        <dbReference type="ARBA" id="ARBA00022606"/>
    </source>
</evidence>
<dbReference type="PANTHER" id="PTHR21137:SF35">
    <property type="entry name" value="ODORANT RECEPTOR 19A-RELATED"/>
    <property type="match status" value="1"/>
</dbReference>
<dbReference type="GO" id="GO:0005549">
    <property type="term" value="F:odorant binding"/>
    <property type="evidence" value="ECO:0007669"/>
    <property type="project" value="InterPro"/>
</dbReference>
<comment type="subcellular location">
    <subcellularLocation>
        <location evidence="1">Cell membrane</location>
        <topology evidence="1">Multi-pass membrane protein</topology>
    </subcellularLocation>
</comment>
<dbReference type="PANTHER" id="PTHR21137">
    <property type="entry name" value="ODORANT RECEPTOR"/>
    <property type="match status" value="1"/>
</dbReference>
<evidence type="ECO:0000256" key="4">
    <source>
        <dbReference type="ARBA" id="ARBA00022692"/>
    </source>
</evidence>
<evidence type="ECO:0000256" key="2">
    <source>
        <dbReference type="ARBA" id="ARBA00022475"/>
    </source>
</evidence>
<keyword evidence="8 10" id="KW-0675">Receptor</keyword>
<evidence type="ECO:0000256" key="7">
    <source>
        <dbReference type="ARBA" id="ARBA00023136"/>
    </source>
</evidence>
<evidence type="ECO:0000313" key="10">
    <source>
        <dbReference type="EMBL" id="QNL15025.1"/>
    </source>
</evidence>
<dbReference type="AlphaFoldDB" id="A0A7G8Z9A0"/>
<accession>A0A7G8Z9A0</accession>
<dbReference type="GO" id="GO:0005886">
    <property type="term" value="C:plasma membrane"/>
    <property type="evidence" value="ECO:0007669"/>
    <property type="project" value="UniProtKB-SubCell"/>
</dbReference>
<dbReference type="InterPro" id="IPR004117">
    <property type="entry name" value="7tm6_olfct_rcpt"/>
</dbReference>